<dbReference type="Proteomes" id="UP000218432">
    <property type="component" value="Chromosome 1"/>
</dbReference>
<gene>
    <name evidence="2" type="ORF">BSFP_003560</name>
</gene>
<dbReference type="AlphaFoldDB" id="A0A1Y1BCM9"/>
<reference evidence="2 3" key="1">
    <citation type="journal article" date="2017" name="Genome Announc.">
        <title>Complete Genome Sequence of Burkholderia stabilis FERMP-21014.</title>
        <authorList>
            <person name="Konishi K."/>
            <person name="Kumagai T."/>
            <person name="Sakasegawa S."/>
            <person name="Tamura T."/>
        </authorList>
    </citation>
    <scope>NUCLEOTIDE SEQUENCE [LARGE SCALE GENOMIC DNA]</scope>
    <source>
        <strain evidence="2 3">FERMP-21014</strain>
    </source>
</reference>
<name>A0A1Y1BCM9_9BURK</name>
<dbReference type="SUPFAM" id="SSF82171">
    <property type="entry name" value="DPP6 N-terminal domain-like"/>
    <property type="match status" value="1"/>
</dbReference>
<feature type="chain" id="PRO_5012282094" evidence="1">
    <location>
        <begin position="23"/>
        <end position="453"/>
    </location>
</feature>
<keyword evidence="1" id="KW-0732">Signal</keyword>
<feature type="signal peptide" evidence="1">
    <location>
        <begin position="1"/>
        <end position="22"/>
    </location>
</feature>
<dbReference type="EMBL" id="AP018111">
    <property type="protein sequence ID" value="BAX57563.1"/>
    <property type="molecule type" value="Genomic_DNA"/>
</dbReference>
<evidence type="ECO:0000313" key="3">
    <source>
        <dbReference type="Proteomes" id="UP000218432"/>
    </source>
</evidence>
<sequence>MHLKGTMAAALIVASTVGAAHAQTVSAGGYSLTVIGDLGGPRNMRYNGHAVSADGKTIIGSYWSEAQPGGSMAFSWSAATGWQRLAAPANAYDSLAQTVSADGQVIGGSISARQADSGNLDRWAVRWPGDGRTQKLVPDTAGRGASVEVANLAGTRMTGSFTATDGRNARFMWDQPRGFRELPPGGDYIVHLLSMTSSGNAATGMAGNVDGVYGSRALLWTERFGERLLPTINAGVARMDMARGVTEDERTIAGSFGTLVDTPDGQRVDSEAVLWTNGGDSIQRLGFLDGDDSSYAQSISTDGRVVIGESSNGRTGVARVFVWTPQSGMRSLVALLEAAGLSVGTLNLTNVIGVSPDGQTITGQGYREGDLDERPQFWQVHIDAATLRALRPASPGADAVRVRASPPKAVSRMLAAKPDAAMQRRVCRMPVSPAQLAQCRPQANERGRMQVKR</sequence>
<proteinExistence type="predicted"/>
<organism evidence="2 3">
    <name type="scientific">Burkholderia stabilis</name>
    <dbReference type="NCBI Taxonomy" id="95485"/>
    <lineage>
        <taxon>Bacteria</taxon>
        <taxon>Pseudomonadati</taxon>
        <taxon>Pseudomonadota</taxon>
        <taxon>Betaproteobacteria</taxon>
        <taxon>Burkholderiales</taxon>
        <taxon>Burkholderiaceae</taxon>
        <taxon>Burkholderia</taxon>
        <taxon>Burkholderia cepacia complex</taxon>
    </lineage>
</organism>
<accession>A0A1Y1BCM9</accession>
<evidence type="ECO:0000256" key="1">
    <source>
        <dbReference type="SAM" id="SignalP"/>
    </source>
</evidence>
<evidence type="ECO:0000313" key="2">
    <source>
        <dbReference type="EMBL" id="BAX57563.1"/>
    </source>
</evidence>
<protein>
    <submittedName>
        <fullName evidence="2">Calcium-binding protein</fullName>
    </submittedName>
</protein>